<dbReference type="InterPro" id="IPR055152">
    <property type="entry name" value="Transketolase-like_C_2"/>
</dbReference>
<dbReference type="InterPro" id="IPR009014">
    <property type="entry name" value="Transketo_C/PFOR_II"/>
</dbReference>
<feature type="domain" description="Transketolase-like pyrimidine-binding" evidence="12">
    <location>
        <begin position="361"/>
        <end position="532"/>
    </location>
</feature>
<dbReference type="Pfam" id="PF02779">
    <property type="entry name" value="Transket_pyr"/>
    <property type="match status" value="1"/>
</dbReference>
<evidence type="ECO:0000256" key="3">
    <source>
        <dbReference type="ARBA" id="ARBA00007131"/>
    </source>
</evidence>
<dbReference type="SMART" id="SM00861">
    <property type="entry name" value="Transket_pyr"/>
    <property type="match status" value="1"/>
</dbReference>
<keyword evidence="5" id="KW-0808">Transferase</keyword>
<evidence type="ECO:0000256" key="10">
    <source>
        <dbReference type="NCBIfam" id="TIGR00232"/>
    </source>
</evidence>
<evidence type="ECO:0000259" key="12">
    <source>
        <dbReference type="SMART" id="SM00861"/>
    </source>
</evidence>
<evidence type="ECO:0000256" key="1">
    <source>
        <dbReference type="ARBA" id="ARBA00001946"/>
    </source>
</evidence>
<evidence type="ECO:0000256" key="6">
    <source>
        <dbReference type="ARBA" id="ARBA00022723"/>
    </source>
</evidence>
<evidence type="ECO:0000256" key="4">
    <source>
        <dbReference type="ARBA" id="ARBA00013152"/>
    </source>
</evidence>
<comment type="cofactor">
    <cofactor evidence="1">
        <name>Mg(2+)</name>
        <dbReference type="ChEBI" id="CHEBI:18420"/>
    </cofactor>
</comment>
<reference evidence="14" key="1">
    <citation type="journal article" date="2019" name="Int. J. Syst. Evol. Microbiol.">
        <title>The Global Catalogue of Microorganisms (GCM) 10K type strain sequencing project: providing services to taxonomists for standard genome sequencing and annotation.</title>
        <authorList>
            <consortium name="The Broad Institute Genomics Platform"/>
            <consortium name="The Broad Institute Genome Sequencing Center for Infectious Disease"/>
            <person name="Wu L."/>
            <person name="Ma J."/>
        </authorList>
    </citation>
    <scope>NUCLEOTIDE SEQUENCE [LARGE SCALE GENOMIC DNA]</scope>
    <source>
        <strain evidence="14">JCM 17841</strain>
    </source>
</reference>
<gene>
    <name evidence="13" type="primary">tkt</name>
    <name evidence="13" type="ORF">GCM10023172_34840</name>
</gene>
<keyword evidence="6" id="KW-0479">Metal-binding</keyword>
<evidence type="ECO:0000256" key="5">
    <source>
        <dbReference type="ARBA" id="ARBA00022679"/>
    </source>
</evidence>
<dbReference type="InterPro" id="IPR033247">
    <property type="entry name" value="Transketolase_fam"/>
</dbReference>
<dbReference type="EMBL" id="BAABGQ010000008">
    <property type="protein sequence ID" value="GAA4506068.1"/>
    <property type="molecule type" value="Genomic_DNA"/>
</dbReference>
<feature type="compositionally biased region" description="Basic and acidic residues" evidence="11">
    <location>
        <begin position="683"/>
        <end position="694"/>
    </location>
</feature>
<keyword evidence="14" id="KW-1185">Reference proteome</keyword>
<evidence type="ECO:0000256" key="8">
    <source>
        <dbReference type="ARBA" id="ARBA00023052"/>
    </source>
</evidence>
<dbReference type="InterPro" id="IPR049557">
    <property type="entry name" value="Transketolase_CS"/>
</dbReference>
<dbReference type="PANTHER" id="PTHR43522:SF2">
    <property type="entry name" value="TRANSKETOLASE 1-RELATED"/>
    <property type="match status" value="1"/>
</dbReference>
<proteinExistence type="inferred from homology"/>
<dbReference type="Gene3D" id="3.40.50.970">
    <property type="match status" value="2"/>
</dbReference>
<dbReference type="Pfam" id="PF00456">
    <property type="entry name" value="Transketolase_N"/>
    <property type="match status" value="1"/>
</dbReference>
<dbReference type="InterPro" id="IPR005478">
    <property type="entry name" value="Transketolase_bac-like"/>
</dbReference>
<dbReference type="InterPro" id="IPR029061">
    <property type="entry name" value="THDP-binding"/>
</dbReference>
<dbReference type="PROSITE" id="PS00801">
    <property type="entry name" value="TRANSKETOLASE_1"/>
    <property type="match status" value="1"/>
</dbReference>
<comment type="cofactor">
    <cofactor evidence="2">
        <name>thiamine diphosphate</name>
        <dbReference type="ChEBI" id="CHEBI:58937"/>
    </cofactor>
</comment>
<protein>
    <recommendedName>
        <fullName evidence="4 10">Transketolase</fullName>
        <ecNumber evidence="4 10">2.2.1.1</ecNumber>
    </recommendedName>
</protein>
<dbReference type="NCBIfam" id="TIGR00232">
    <property type="entry name" value="tktlase_bact"/>
    <property type="match status" value="1"/>
</dbReference>
<dbReference type="Gene3D" id="3.40.50.920">
    <property type="match status" value="1"/>
</dbReference>
<dbReference type="InterPro" id="IPR005474">
    <property type="entry name" value="Transketolase_N"/>
</dbReference>
<keyword evidence="8" id="KW-0786">Thiamine pyrophosphate</keyword>
<comment type="similarity">
    <text evidence="3">Belongs to the transketolase family.</text>
</comment>
<dbReference type="EC" id="2.2.1.1" evidence="4 10"/>
<evidence type="ECO:0000256" key="11">
    <source>
        <dbReference type="SAM" id="MobiDB-lite"/>
    </source>
</evidence>
<keyword evidence="7" id="KW-0460">Magnesium</keyword>
<sequence>MSNSNPNNVSIDELSVNTIRLLSVDMVQKANSGHPGLPLGAAPMAYVVWSRFLRFNPKDVHWPNRDRFILSAGHGSALLYSLLHLYGYDLSLDDLKNFRQMGSKTPGHPESHITPGVEVTTGPLGQGFANGLGMAMAESHLGALYNKEGHAPVQDHYTYVLVSDGDLMEGIASEAASLAGHLQLNKMIYLYDDNNISLDGPTNLTYTENPMKRFDAYYWHTQHVTDGNDLDAIENAIKVAQSVTDRPSIIAVRTIIGFGSPLAGTSKSHGSPLGPDNVKATKKFYGFDPEQSFQVPQEVYEHLKQPGQRGAELQKQWEADFAKYAEKFADEAHQFKLSFAGELPEGWDANLPVYTPADGELATRQASGKALDAIKKTVPFMFGGSADLASSNEMDKAGSDSYQPAHPANRNVWWGVREHAMGAAMNGIAHHGGLRTYGGTFLTFSDYMRAAIRLTALAESTATFVFTHDSIGLGEDGPTHQPVEQVLALRTIPNIVVLRPADANESTEAWRIAMTTPKSPVVLIFSRQKLPILDQSKLGSAREGVRKGAYILSEAQGGEPKLILIATGSEVKLAMEAQGELEKAGTPTRVVSMPSWELFEHQDKAYREQVLPSAIKKRLAIEAGSPIGWHKYTTDEGGIIAMNRFGESAPAEELFEKFGFTVANVVKRAQGVLAGQPEDQGQEEEKKQVVAEGN</sequence>
<dbReference type="RefSeq" id="WP_208132901.1">
    <property type="nucleotide sequence ID" value="NZ_BAABGQ010000008.1"/>
</dbReference>
<organism evidence="13 14">
    <name type="scientific">Hymenobacter ginsengisoli</name>
    <dbReference type="NCBI Taxonomy" id="1051626"/>
    <lineage>
        <taxon>Bacteria</taxon>
        <taxon>Pseudomonadati</taxon>
        <taxon>Bacteroidota</taxon>
        <taxon>Cytophagia</taxon>
        <taxon>Cytophagales</taxon>
        <taxon>Hymenobacteraceae</taxon>
        <taxon>Hymenobacter</taxon>
    </lineage>
</organism>
<dbReference type="PANTHER" id="PTHR43522">
    <property type="entry name" value="TRANSKETOLASE"/>
    <property type="match status" value="1"/>
</dbReference>
<dbReference type="CDD" id="cd02012">
    <property type="entry name" value="TPP_TK"/>
    <property type="match status" value="1"/>
</dbReference>
<name>A0ABP8QPD2_9BACT</name>
<dbReference type="Proteomes" id="UP001501243">
    <property type="component" value="Unassembled WGS sequence"/>
</dbReference>
<comment type="caution">
    <text evidence="13">The sequence shown here is derived from an EMBL/GenBank/DDBJ whole genome shotgun (WGS) entry which is preliminary data.</text>
</comment>
<evidence type="ECO:0000256" key="9">
    <source>
        <dbReference type="ARBA" id="ARBA00049473"/>
    </source>
</evidence>
<dbReference type="SUPFAM" id="SSF52922">
    <property type="entry name" value="TK C-terminal domain-like"/>
    <property type="match status" value="1"/>
</dbReference>
<evidence type="ECO:0000313" key="14">
    <source>
        <dbReference type="Proteomes" id="UP001501243"/>
    </source>
</evidence>
<dbReference type="CDD" id="cd07033">
    <property type="entry name" value="TPP_PYR_DXS_TK_like"/>
    <property type="match status" value="1"/>
</dbReference>
<dbReference type="Pfam" id="PF22613">
    <property type="entry name" value="Transketolase_C_1"/>
    <property type="match status" value="1"/>
</dbReference>
<accession>A0ABP8QPD2</accession>
<dbReference type="InterPro" id="IPR005475">
    <property type="entry name" value="Transketolase-like_Pyr-bd"/>
</dbReference>
<feature type="region of interest" description="Disordered" evidence="11">
    <location>
        <begin position="673"/>
        <end position="694"/>
    </location>
</feature>
<comment type="catalytic activity">
    <reaction evidence="9">
        <text>D-sedoheptulose 7-phosphate + D-glyceraldehyde 3-phosphate = aldehydo-D-ribose 5-phosphate + D-xylulose 5-phosphate</text>
        <dbReference type="Rhea" id="RHEA:10508"/>
        <dbReference type="ChEBI" id="CHEBI:57483"/>
        <dbReference type="ChEBI" id="CHEBI:57737"/>
        <dbReference type="ChEBI" id="CHEBI:58273"/>
        <dbReference type="ChEBI" id="CHEBI:59776"/>
        <dbReference type="EC" id="2.2.1.1"/>
    </reaction>
</comment>
<evidence type="ECO:0000256" key="7">
    <source>
        <dbReference type="ARBA" id="ARBA00022842"/>
    </source>
</evidence>
<evidence type="ECO:0000313" key="13">
    <source>
        <dbReference type="EMBL" id="GAA4506068.1"/>
    </source>
</evidence>
<dbReference type="SUPFAM" id="SSF52518">
    <property type="entry name" value="Thiamin diphosphate-binding fold (THDP-binding)"/>
    <property type="match status" value="2"/>
</dbReference>
<evidence type="ECO:0000256" key="2">
    <source>
        <dbReference type="ARBA" id="ARBA00001964"/>
    </source>
</evidence>